<dbReference type="RefSeq" id="WP_185052740.1">
    <property type="nucleotide sequence ID" value="NZ_BAABIX010000037.1"/>
</dbReference>
<organism evidence="3 4">
    <name type="scientific">Thermocatellispora tengchongensis</name>
    <dbReference type="NCBI Taxonomy" id="1073253"/>
    <lineage>
        <taxon>Bacteria</taxon>
        <taxon>Bacillati</taxon>
        <taxon>Actinomycetota</taxon>
        <taxon>Actinomycetes</taxon>
        <taxon>Streptosporangiales</taxon>
        <taxon>Streptosporangiaceae</taxon>
        <taxon>Thermocatellispora</taxon>
    </lineage>
</organism>
<evidence type="ECO:0000313" key="4">
    <source>
        <dbReference type="Proteomes" id="UP000578449"/>
    </source>
</evidence>
<dbReference type="GO" id="GO:0030976">
    <property type="term" value="F:thiamine pyrophosphate binding"/>
    <property type="evidence" value="ECO:0007669"/>
    <property type="project" value="TreeGrafter"/>
</dbReference>
<keyword evidence="4" id="KW-1185">Reference proteome</keyword>
<keyword evidence="1" id="KW-0732">Signal</keyword>
<sequence>MRGTVRRTTTAVTATVFGRVFSKVSGAVPAVILAVVLVVALTACGHDPSAKGGRLTVTAYTGTWGEQFRTSIVAPFERDTGARVDLVHGADAEWLTRLRAAGGRNPPYDVIAFTPGASGPAAATGLLQPLDIGRLEHYNQLDDILLGKAAHDGEQYGVPLTTGSTGLTYRRDKVARPDDWDDIFDAEYCGRVALPPLTYQPGLDFFTALVEQGGGRLSDPAAVDRAFERLKGLRGCVSSFPEDAGAVVAAVRTGTAWIVPFWDGRAFAMEAAGVPVGFSYPASGPVGALTSYFIAEGTARTDLAYMFLNHLSAAETQRRFAESTWYAAANDDIEYSREFEERIAHGPEIFARFKWVDYAVAAPKLEEWQRRWDRILR</sequence>
<proteinExistence type="predicted"/>
<evidence type="ECO:0000313" key="3">
    <source>
        <dbReference type="EMBL" id="MBB5135809.1"/>
    </source>
</evidence>
<dbReference type="AlphaFoldDB" id="A0A840P9X3"/>
<dbReference type="Gene3D" id="3.40.190.10">
    <property type="entry name" value="Periplasmic binding protein-like II"/>
    <property type="match status" value="2"/>
</dbReference>
<feature type="transmembrane region" description="Helical" evidence="2">
    <location>
        <begin position="20"/>
        <end position="41"/>
    </location>
</feature>
<dbReference type="PANTHER" id="PTHR30006:SF2">
    <property type="entry name" value="ABC TRANSPORTER SUBSTRATE-BINDING PROTEIN"/>
    <property type="match status" value="1"/>
</dbReference>
<evidence type="ECO:0000256" key="2">
    <source>
        <dbReference type="SAM" id="Phobius"/>
    </source>
</evidence>
<dbReference type="PANTHER" id="PTHR30006">
    <property type="entry name" value="THIAMINE-BINDING PERIPLASMIC PROTEIN-RELATED"/>
    <property type="match status" value="1"/>
</dbReference>
<keyword evidence="2" id="KW-0472">Membrane</keyword>
<name>A0A840P9X3_9ACTN</name>
<keyword evidence="2" id="KW-1133">Transmembrane helix</keyword>
<evidence type="ECO:0000256" key="1">
    <source>
        <dbReference type="ARBA" id="ARBA00022729"/>
    </source>
</evidence>
<dbReference type="SUPFAM" id="SSF53850">
    <property type="entry name" value="Periplasmic binding protein-like II"/>
    <property type="match status" value="1"/>
</dbReference>
<keyword evidence="2" id="KW-0812">Transmembrane</keyword>
<dbReference type="GO" id="GO:0030288">
    <property type="term" value="C:outer membrane-bounded periplasmic space"/>
    <property type="evidence" value="ECO:0007669"/>
    <property type="project" value="TreeGrafter"/>
</dbReference>
<reference evidence="3 4" key="1">
    <citation type="submission" date="2020-08" db="EMBL/GenBank/DDBJ databases">
        <title>Genomic Encyclopedia of Type Strains, Phase IV (KMG-IV): sequencing the most valuable type-strain genomes for metagenomic binning, comparative biology and taxonomic classification.</title>
        <authorList>
            <person name="Goeker M."/>
        </authorList>
    </citation>
    <scope>NUCLEOTIDE SEQUENCE [LARGE SCALE GENOMIC DNA]</scope>
    <source>
        <strain evidence="3 4">DSM 45615</strain>
    </source>
</reference>
<dbReference type="GO" id="GO:0015888">
    <property type="term" value="P:thiamine transport"/>
    <property type="evidence" value="ECO:0007669"/>
    <property type="project" value="TreeGrafter"/>
</dbReference>
<protein>
    <submittedName>
        <fullName evidence="3">Putative spermidine/putrescine transport system substrate-binding protein</fullName>
    </submittedName>
</protein>
<comment type="caution">
    <text evidence="3">The sequence shown here is derived from an EMBL/GenBank/DDBJ whole genome shotgun (WGS) entry which is preliminary data.</text>
</comment>
<dbReference type="EMBL" id="JACHGN010000012">
    <property type="protein sequence ID" value="MBB5135809.1"/>
    <property type="molecule type" value="Genomic_DNA"/>
</dbReference>
<dbReference type="Pfam" id="PF13416">
    <property type="entry name" value="SBP_bac_8"/>
    <property type="match status" value="1"/>
</dbReference>
<dbReference type="Proteomes" id="UP000578449">
    <property type="component" value="Unassembled WGS sequence"/>
</dbReference>
<gene>
    <name evidence="3" type="ORF">HNP84_005553</name>
</gene>
<dbReference type="GO" id="GO:0030975">
    <property type="term" value="F:thiamine binding"/>
    <property type="evidence" value="ECO:0007669"/>
    <property type="project" value="TreeGrafter"/>
</dbReference>
<dbReference type="InterPro" id="IPR006059">
    <property type="entry name" value="SBP"/>
</dbReference>
<accession>A0A840P9X3</accession>